<name>B4K7L5_DROMO</name>
<feature type="domain" description="Kazal-like" evidence="2">
    <location>
        <begin position="17"/>
        <end position="73"/>
    </location>
</feature>
<dbReference type="Proteomes" id="UP000009192">
    <property type="component" value="Unassembled WGS sequence"/>
</dbReference>
<dbReference type="InParanoid" id="B4K7L5"/>
<keyword evidence="1" id="KW-0732">Signal</keyword>
<feature type="signal peptide" evidence="1">
    <location>
        <begin position="1"/>
        <end position="19"/>
    </location>
</feature>
<dbReference type="OMA" id="CQFSNSC"/>
<evidence type="ECO:0000313" key="4">
    <source>
        <dbReference type="Proteomes" id="UP000009192"/>
    </source>
</evidence>
<protein>
    <recommendedName>
        <fullName evidence="2">Kazal-like domain-containing protein</fullName>
    </recommendedName>
</protein>
<organism evidence="3 4">
    <name type="scientific">Drosophila mojavensis</name>
    <name type="common">Fruit fly</name>
    <dbReference type="NCBI Taxonomy" id="7230"/>
    <lineage>
        <taxon>Eukaryota</taxon>
        <taxon>Metazoa</taxon>
        <taxon>Ecdysozoa</taxon>
        <taxon>Arthropoda</taxon>
        <taxon>Hexapoda</taxon>
        <taxon>Insecta</taxon>
        <taxon>Pterygota</taxon>
        <taxon>Neoptera</taxon>
        <taxon>Endopterygota</taxon>
        <taxon>Diptera</taxon>
        <taxon>Brachycera</taxon>
        <taxon>Muscomorpha</taxon>
        <taxon>Ephydroidea</taxon>
        <taxon>Drosophilidae</taxon>
        <taxon>Drosophila</taxon>
    </lineage>
</organism>
<accession>B4K7L5</accession>
<dbReference type="KEGG" id="dmo:Dmoj_GI24780"/>
<dbReference type="Gene3D" id="3.30.60.30">
    <property type="match status" value="1"/>
</dbReference>
<keyword evidence="4" id="KW-1185">Reference proteome</keyword>
<evidence type="ECO:0000256" key="1">
    <source>
        <dbReference type="SAM" id="SignalP"/>
    </source>
</evidence>
<feature type="chain" id="PRO_5002813557" description="Kazal-like domain-containing protein" evidence="1">
    <location>
        <begin position="20"/>
        <end position="83"/>
    </location>
</feature>
<dbReference type="SUPFAM" id="SSF100895">
    <property type="entry name" value="Kazal-type serine protease inhibitors"/>
    <property type="match status" value="1"/>
</dbReference>
<dbReference type="eggNOG" id="ENOG502TB16">
    <property type="taxonomic scope" value="Eukaryota"/>
</dbReference>
<dbReference type="InterPro" id="IPR036058">
    <property type="entry name" value="Kazal_dom_sf"/>
</dbReference>
<proteinExistence type="predicted"/>
<gene>
    <name evidence="3" type="primary">Dmoj\GI24780</name>
    <name evidence="3" type="ORF">Dmoj_GI24780</name>
</gene>
<sequence>MKFCLVLIGLLLCCGQIFAAYDCPSICPAIYKPVCGQATIKGRPVRCEFSNSCVMGVNACTKGINWQESPCKGLSPLCDALKN</sequence>
<dbReference type="AlphaFoldDB" id="B4K7L5"/>
<reference evidence="3 4" key="1">
    <citation type="journal article" date="2007" name="Nature">
        <title>Evolution of genes and genomes on the Drosophila phylogeny.</title>
        <authorList>
            <consortium name="Drosophila 12 Genomes Consortium"/>
            <person name="Clark A.G."/>
            <person name="Eisen M.B."/>
            <person name="Smith D.R."/>
            <person name="Bergman C.M."/>
            <person name="Oliver B."/>
            <person name="Markow T.A."/>
            <person name="Kaufman T.C."/>
            <person name="Kellis M."/>
            <person name="Gelbart W."/>
            <person name="Iyer V.N."/>
            <person name="Pollard D.A."/>
            <person name="Sackton T.B."/>
            <person name="Larracuente A.M."/>
            <person name="Singh N.D."/>
            <person name="Abad J.P."/>
            <person name="Abt D.N."/>
            <person name="Adryan B."/>
            <person name="Aguade M."/>
            <person name="Akashi H."/>
            <person name="Anderson W.W."/>
            <person name="Aquadro C.F."/>
            <person name="Ardell D.H."/>
            <person name="Arguello R."/>
            <person name="Artieri C.G."/>
            <person name="Barbash D.A."/>
            <person name="Barker D."/>
            <person name="Barsanti P."/>
            <person name="Batterham P."/>
            <person name="Batzoglou S."/>
            <person name="Begun D."/>
            <person name="Bhutkar A."/>
            <person name="Blanco E."/>
            <person name="Bosak S.A."/>
            <person name="Bradley R.K."/>
            <person name="Brand A.D."/>
            <person name="Brent M.R."/>
            <person name="Brooks A.N."/>
            <person name="Brown R.H."/>
            <person name="Butlin R.K."/>
            <person name="Caggese C."/>
            <person name="Calvi B.R."/>
            <person name="Bernardo de Carvalho A."/>
            <person name="Caspi A."/>
            <person name="Castrezana S."/>
            <person name="Celniker S.E."/>
            <person name="Chang J.L."/>
            <person name="Chapple C."/>
            <person name="Chatterji S."/>
            <person name="Chinwalla A."/>
            <person name="Civetta A."/>
            <person name="Clifton S.W."/>
            <person name="Comeron J.M."/>
            <person name="Costello J.C."/>
            <person name="Coyne J.A."/>
            <person name="Daub J."/>
            <person name="David R.G."/>
            <person name="Delcher A.L."/>
            <person name="Delehaunty K."/>
            <person name="Do C.B."/>
            <person name="Ebling H."/>
            <person name="Edwards K."/>
            <person name="Eickbush T."/>
            <person name="Evans J.D."/>
            <person name="Filipski A."/>
            <person name="Findeiss S."/>
            <person name="Freyhult E."/>
            <person name="Fulton L."/>
            <person name="Fulton R."/>
            <person name="Garcia A.C."/>
            <person name="Gardiner A."/>
            <person name="Garfield D.A."/>
            <person name="Garvin B.E."/>
            <person name="Gibson G."/>
            <person name="Gilbert D."/>
            <person name="Gnerre S."/>
            <person name="Godfrey J."/>
            <person name="Good R."/>
            <person name="Gotea V."/>
            <person name="Gravely B."/>
            <person name="Greenberg A.J."/>
            <person name="Griffiths-Jones S."/>
            <person name="Gross S."/>
            <person name="Guigo R."/>
            <person name="Gustafson E.A."/>
            <person name="Haerty W."/>
            <person name="Hahn M.W."/>
            <person name="Halligan D.L."/>
            <person name="Halpern A.L."/>
            <person name="Halter G.M."/>
            <person name="Han M.V."/>
            <person name="Heger A."/>
            <person name="Hillier L."/>
            <person name="Hinrichs A.S."/>
            <person name="Holmes I."/>
            <person name="Hoskins R.A."/>
            <person name="Hubisz M.J."/>
            <person name="Hultmark D."/>
            <person name="Huntley M.A."/>
            <person name="Jaffe D.B."/>
            <person name="Jagadeeshan S."/>
            <person name="Jeck W.R."/>
            <person name="Johnson J."/>
            <person name="Jones C.D."/>
            <person name="Jordan W.C."/>
            <person name="Karpen G.H."/>
            <person name="Kataoka E."/>
            <person name="Keightley P.D."/>
            <person name="Kheradpour P."/>
            <person name="Kirkness E.F."/>
            <person name="Koerich L.B."/>
            <person name="Kristiansen K."/>
            <person name="Kudrna D."/>
            <person name="Kulathinal R.J."/>
            <person name="Kumar S."/>
            <person name="Kwok R."/>
            <person name="Lander E."/>
            <person name="Langley C.H."/>
            <person name="Lapoint R."/>
            <person name="Lazzaro B.P."/>
            <person name="Lee S.J."/>
            <person name="Levesque L."/>
            <person name="Li R."/>
            <person name="Lin C.F."/>
            <person name="Lin M.F."/>
            <person name="Lindblad-Toh K."/>
            <person name="Llopart A."/>
            <person name="Long M."/>
            <person name="Low L."/>
            <person name="Lozovsky E."/>
            <person name="Lu J."/>
            <person name="Luo M."/>
            <person name="Machado C.A."/>
            <person name="Makalowski W."/>
            <person name="Marzo M."/>
            <person name="Matsuda M."/>
            <person name="Matzkin L."/>
            <person name="McAllister B."/>
            <person name="McBride C.S."/>
            <person name="McKernan B."/>
            <person name="McKernan K."/>
            <person name="Mendez-Lago M."/>
            <person name="Minx P."/>
            <person name="Mollenhauer M.U."/>
            <person name="Montooth K."/>
            <person name="Mount S.M."/>
            <person name="Mu X."/>
            <person name="Myers E."/>
            <person name="Negre B."/>
            <person name="Newfeld S."/>
            <person name="Nielsen R."/>
            <person name="Noor M.A."/>
            <person name="O'Grady P."/>
            <person name="Pachter L."/>
            <person name="Papaceit M."/>
            <person name="Parisi M.J."/>
            <person name="Parisi M."/>
            <person name="Parts L."/>
            <person name="Pedersen J.S."/>
            <person name="Pesole G."/>
            <person name="Phillippy A.M."/>
            <person name="Ponting C.P."/>
            <person name="Pop M."/>
            <person name="Porcelli D."/>
            <person name="Powell J.R."/>
            <person name="Prohaska S."/>
            <person name="Pruitt K."/>
            <person name="Puig M."/>
            <person name="Quesneville H."/>
            <person name="Ram K.R."/>
            <person name="Rand D."/>
            <person name="Rasmussen M.D."/>
            <person name="Reed L.K."/>
            <person name="Reenan R."/>
            <person name="Reily A."/>
            <person name="Remington K.A."/>
            <person name="Rieger T.T."/>
            <person name="Ritchie M.G."/>
            <person name="Robin C."/>
            <person name="Rogers Y.H."/>
            <person name="Rohde C."/>
            <person name="Rozas J."/>
            <person name="Rubenfield M.J."/>
            <person name="Ruiz A."/>
            <person name="Russo S."/>
            <person name="Salzberg S.L."/>
            <person name="Sanchez-Gracia A."/>
            <person name="Saranga D.J."/>
            <person name="Sato H."/>
            <person name="Schaeffer S.W."/>
            <person name="Schatz M.C."/>
            <person name="Schlenke T."/>
            <person name="Schwartz R."/>
            <person name="Segarra C."/>
            <person name="Singh R.S."/>
            <person name="Sirot L."/>
            <person name="Sirota M."/>
            <person name="Sisneros N.B."/>
            <person name="Smith C.D."/>
            <person name="Smith T.F."/>
            <person name="Spieth J."/>
            <person name="Stage D.E."/>
            <person name="Stark A."/>
            <person name="Stephan W."/>
            <person name="Strausberg R.L."/>
            <person name="Strempel S."/>
            <person name="Sturgill D."/>
            <person name="Sutton G."/>
            <person name="Sutton G.G."/>
            <person name="Tao W."/>
            <person name="Teichmann S."/>
            <person name="Tobari Y.N."/>
            <person name="Tomimura Y."/>
            <person name="Tsolas J.M."/>
            <person name="Valente V.L."/>
            <person name="Venter E."/>
            <person name="Venter J.C."/>
            <person name="Vicario S."/>
            <person name="Vieira F.G."/>
            <person name="Vilella A.J."/>
            <person name="Villasante A."/>
            <person name="Walenz B."/>
            <person name="Wang J."/>
            <person name="Wasserman M."/>
            <person name="Watts T."/>
            <person name="Wilson D."/>
            <person name="Wilson R.K."/>
            <person name="Wing R.A."/>
            <person name="Wolfner M.F."/>
            <person name="Wong A."/>
            <person name="Wong G.K."/>
            <person name="Wu C.I."/>
            <person name="Wu G."/>
            <person name="Yamamoto D."/>
            <person name="Yang H.P."/>
            <person name="Yang S.P."/>
            <person name="Yorke J.A."/>
            <person name="Yoshida K."/>
            <person name="Zdobnov E."/>
            <person name="Zhang P."/>
            <person name="Zhang Y."/>
            <person name="Zimin A.V."/>
            <person name="Baldwin J."/>
            <person name="Abdouelleil A."/>
            <person name="Abdulkadir J."/>
            <person name="Abebe A."/>
            <person name="Abera B."/>
            <person name="Abreu J."/>
            <person name="Acer S.C."/>
            <person name="Aftuck L."/>
            <person name="Alexander A."/>
            <person name="An P."/>
            <person name="Anderson E."/>
            <person name="Anderson S."/>
            <person name="Arachi H."/>
            <person name="Azer M."/>
            <person name="Bachantsang P."/>
            <person name="Barry A."/>
            <person name="Bayul T."/>
            <person name="Berlin A."/>
            <person name="Bessette D."/>
            <person name="Bloom T."/>
            <person name="Blye J."/>
            <person name="Boguslavskiy L."/>
            <person name="Bonnet C."/>
            <person name="Boukhgalter B."/>
            <person name="Bourzgui I."/>
            <person name="Brown A."/>
            <person name="Cahill P."/>
            <person name="Channer S."/>
            <person name="Cheshatsang Y."/>
            <person name="Chuda L."/>
            <person name="Citroen M."/>
            <person name="Collymore A."/>
            <person name="Cooke P."/>
            <person name="Costello M."/>
            <person name="D'Aco K."/>
            <person name="Daza R."/>
            <person name="De Haan G."/>
            <person name="DeGray S."/>
            <person name="DeMaso C."/>
            <person name="Dhargay N."/>
            <person name="Dooley K."/>
            <person name="Dooley E."/>
            <person name="Doricent M."/>
            <person name="Dorje P."/>
            <person name="Dorjee K."/>
            <person name="Dupes A."/>
            <person name="Elong R."/>
            <person name="Falk J."/>
            <person name="Farina A."/>
            <person name="Faro S."/>
            <person name="Ferguson D."/>
            <person name="Fisher S."/>
            <person name="Foley C.D."/>
            <person name="Franke A."/>
            <person name="Friedrich D."/>
            <person name="Gadbois L."/>
            <person name="Gearin G."/>
            <person name="Gearin C.R."/>
            <person name="Giannoukos G."/>
            <person name="Goode T."/>
            <person name="Graham J."/>
            <person name="Grandbois E."/>
            <person name="Grewal S."/>
            <person name="Gyaltsen K."/>
            <person name="Hafez N."/>
            <person name="Hagos B."/>
            <person name="Hall J."/>
            <person name="Henson C."/>
            <person name="Hollinger A."/>
            <person name="Honan T."/>
            <person name="Huard M.D."/>
            <person name="Hughes L."/>
            <person name="Hurhula B."/>
            <person name="Husby M.E."/>
            <person name="Kamat A."/>
            <person name="Kanga B."/>
            <person name="Kashin S."/>
            <person name="Khazanovich D."/>
            <person name="Kisner P."/>
            <person name="Lance K."/>
            <person name="Lara M."/>
            <person name="Lee W."/>
            <person name="Lennon N."/>
            <person name="Letendre F."/>
            <person name="LeVine R."/>
            <person name="Lipovsky A."/>
            <person name="Liu X."/>
            <person name="Liu J."/>
            <person name="Liu S."/>
            <person name="Lokyitsang T."/>
            <person name="Lokyitsang Y."/>
            <person name="Lubonja R."/>
            <person name="Lui A."/>
            <person name="MacDonald P."/>
            <person name="Magnisalis V."/>
            <person name="Maru K."/>
            <person name="Matthews C."/>
            <person name="McCusker W."/>
            <person name="McDonough S."/>
            <person name="Mehta T."/>
            <person name="Meldrim J."/>
            <person name="Meneus L."/>
            <person name="Mihai O."/>
            <person name="Mihalev A."/>
            <person name="Mihova T."/>
            <person name="Mittelman R."/>
            <person name="Mlenga V."/>
            <person name="Montmayeur A."/>
            <person name="Mulrain L."/>
            <person name="Navidi A."/>
            <person name="Naylor J."/>
            <person name="Negash T."/>
            <person name="Nguyen T."/>
            <person name="Nguyen N."/>
            <person name="Nicol R."/>
            <person name="Norbu C."/>
            <person name="Norbu N."/>
            <person name="Novod N."/>
            <person name="O'Neill B."/>
            <person name="Osman S."/>
            <person name="Markiewicz E."/>
            <person name="Oyono O.L."/>
            <person name="Patti C."/>
            <person name="Phunkhang P."/>
            <person name="Pierre F."/>
            <person name="Priest M."/>
            <person name="Raghuraman S."/>
            <person name="Rege F."/>
            <person name="Reyes R."/>
            <person name="Rise C."/>
            <person name="Rogov P."/>
            <person name="Ross K."/>
            <person name="Ryan E."/>
            <person name="Settipalli S."/>
            <person name="Shea T."/>
            <person name="Sherpa N."/>
            <person name="Shi L."/>
            <person name="Shih D."/>
            <person name="Sparrow T."/>
            <person name="Spaulding J."/>
            <person name="Stalker J."/>
            <person name="Stange-Thomann N."/>
            <person name="Stavropoulos S."/>
            <person name="Stone C."/>
            <person name="Strader C."/>
            <person name="Tesfaye S."/>
            <person name="Thomson T."/>
            <person name="Thoulutsang Y."/>
            <person name="Thoulutsang D."/>
            <person name="Topham K."/>
            <person name="Topping I."/>
            <person name="Tsamla T."/>
            <person name="Vassiliev H."/>
            <person name="Vo A."/>
            <person name="Wangchuk T."/>
            <person name="Wangdi T."/>
            <person name="Weiand M."/>
            <person name="Wilkinson J."/>
            <person name="Wilson A."/>
            <person name="Yadav S."/>
            <person name="Young G."/>
            <person name="Yu Q."/>
            <person name="Zembek L."/>
            <person name="Zhong D."/>
            <person name="Zimmer A."/>
            <person name="Zwirko Z."/>
            <person name="Jaffe D.B."/>
            <person name="Alvarez P."/>
            <person name="Brockman W."/>
            <person name="Butler J."/>
            <person name="Chin C."/>
            <person name="Gnerre S."/>
            <person name="Grabherr M."/>
            <person name="Kleber M."/>
            <person name="Mauceli E."/>
            <person name="MacCallum I."/>
        </authorList>
    </citation>
    <scope>NUCLEOTIDE SEQUENCE [LARGE SCALE GENOMIC DNA]</scope>
    <source>
        <strain evidence="4">Tucson 15081-1352.22</strain>
    </source>
</reference>
<dbReference type="InterPro" id="IPR002350">
    <property type="entry name" value="Kazal_dom"/>
</dbReference>
<dbReference type="PROSITE" id="PS51465">
    <property type="entry name" value="KAZAL_2"/>
    <property type="match status" value="1"/>
</dbReference>
<dbReference type="EMBL" id="CH933806">
    <property type="protein sequence ID" value="EDW15359.1"/>
    <property type="molecule type" value="Genomic_DNA"/>
</dbReference>
<evidence type="ECO:0000313" key="3">
    <source>
        <dbReference type="EMBL" id="EDW15359.1"/>
    </source>
</evidence>
<dbReference type="HOGENOM" id="CLU_2544984_0_0_1"/>
<evidence type="ECO:0000259" key="2">
    <source>
        <dbReference type="PROSITE" id="PS51465"/>
    </source>
</evidence>
<dbReference type="OrthoDB" id="126772at2759"/>